<evidence type="ECO:0000313" key="4">
    <source>
        <dbReference type="Proteomes" id="UP000033556"/>
    </source>
</evidence>
<feature type="transmembrane region" description="Helical" evidence="2">
    <location>
        <begin position="109"/>
        <end position="133"/>
    </location>
</feature>
<dbReference type="PATRIC" id="fig|1359164.3.peg.183"/>
<evidence type="ECO:0000313" key="3">
    <source>
        <dbReference type="EMBL" id="KJV61182.1"/>
    </source>
</evidence>
<keyword evidence="1" id="KW-0175">Coiled coil</keyword>
<proteinExistence type="predicted"/>
<keyword evidence="2" id="KW-0812">Transmembrane</keyword>
<keyword evidence="2" id="KW-1133">Transmembrane helix</keyword>
<dbReference type="AlphaFoldDB" id="A0A0F3N0J4"/>
<organism evidence="3 4">
    <name type="scientific">Rickettsia amblyommatis str. Ac/Pa</name>
    <dbReference type="NCBI Taxonomy" id="1359164"/>
    <lineage>
        <taxon>Bacteria</taxon>
        <taxon>Pseudomonadati</taxon>
        <taxon>Pseudomonadota</taxon>
        <taxon>Alphaproteobacteria</taxon>
        <taxon>Rickettsiales</taxon>
        <taxon>Rickettsiaceae</taxon>
        <taxon>Rickettsieae</taxon>
        <taxon>Rickettsia</taxon>
        <taxon>spotted fever group</taxon>
    </lineage>
</organism>
<comment type="caution">
    <text evidence="3">The sequence shown here is derived from an EMBL/GenBank/DDBJ whole genome shotgun (WGS) entry which is preliminary data.</text>
</comment>
<reference evidence="3 4" key="1">
    <citation type="submission" date="2015-01" db="EMBL/GenBank/DDBJ databases">
        <title>Genome Sequencing of Rickettsiales.</title>
        <authorList>
            <person name="Daugherty S.C."/>
            <person name="Su Q."/>
            <person name="Abolude K."/>
            <person name="Beier-Sexton M."/>
            <person name="Carlyon J.A."/>
            <person name="Carter R."/>
            <person name="Day N.P."/>
            <person name="Dumler S.J."/>
            <person name="Dyachenko V."/>
            <person name="Godinez A."/>
            <person name="Kurtti T.J."/>
            <person name="Lichay M."/>
            <person name="Mullins K.E."/>
            <person name="Ott S."/>
            <person name="Pappas-Brown V."/>
            <person name="Paris D.H."/>
            <person name="Patel P."/>
            <person name="Richards A.L."/>
            <person name="Sadzewicz L."/>
            <person name="Sears K."/>
            <person name="Seidman D."/>
            <person name="Sengamalay N."/>
            <person name="Stenos J."/>
            <person name="Tallon L.J."/>
            <person name="Vincent G."/>
            <person name="Fraser C.M."/>
            <person name="Munderloh U."/>
            <person name="Dunning-Hotopp J.C."/>
        </authorList>
    </citation>
    <scope>NUCLEOTIDE SEQUENCE [LARGE SCALE GENOMIC DNA]</scope>
    <source>
        <strain evidence="3 4">Ac/Pa</strain>
    </source>
</reference>
<protein>
    <submittedName>
        <fullName evidence="3">Uncharacterized protein</fullName>
    </submittedName>
</protein>
<dbReference type="EMBL" id="LANR01000001">
    <property type="protein sequence ID" value="KJV61182.1"/>
    <property type="molecule type" value="Genomic_DNA"/>
</dbReference>
<keyword evidence="4" id="KW-1185">Reference proteome</keyword>
<keyword evidence="2" id="KW-0472">Membrane</keyword>
<name>A0A0F3N0J4_RICAM</name>
<evidence type="ECO:0000256" key="2">
    <source>
        <dbReference type="SAM" id="Phobius"/>
    </source>
</evidence>
<dbReference type="RefSeq" id="WP_226983960.1">
    <property type="nucleotide sequence ID" value="NZ_LANR01000001.1"/>
</dbReference>
<sequence length="179" mass="19536">MNGISSEIKDLISNPISSTTQGTSTIENLLELITQDLSEIAANPINNTITSSTAEISESIFSDNTESWTEPGINLINNTVANLTNTAFNTTYNSQENMFDESDNDNSLVAQYISIGTAVIASIAVIIGVTWYVRNKNTKKAKLKQYIDEIEAEKLAAEINEDVTTENNTLLDNDHAVVD</sequence>
<dbReference type="Proteomes" id="UP000033556">
    <property type="component" value="Unassembled WGS sequence"/>
</dbReference>
<accession>A0A0F3N0J4</accession>
<feature type="coiled-coil region" evidence="1">
    <location>
        <begin position="133"/>
        <end position="160"/>
    </location>
</feature>
<evidence type="ECO:0000256" key="1">
    <source>
        <dbReference type="SAM" id="Coils"/>
    </source>
</evidence>
<gene>
    <name evidence="3" type="ORF">APHACPA_0183</name>
</gene>